<evidence type="ECO:0000313" key="3">
    <source>
        <dbReference type="Proteomes" id="UP000284706"/>
    </source>
</evidence>
<proteinExistence type="predicted"/>
<protein>
    <submittedName>
        <fullName evidence="2">Uncharacterized protein</fullName>
    </submittedName>
</protein>
<gene>
    <name evidence="2" type="ORF">CVT26_004254</name>
</gene>
<dbReference type="EMBL" id="NHYE01000216">
    <property type="protein sequence ID" value="PPR06983.1"/>
    <property type="molecule type" value="Genomic_DNA"/>
</dbReference>
<reference evidence="2 3" key="1">
    <citation type="journal article" date="2018" name="Evol. Lett.">
        <title>Horizontal gene cluster transfer increased hallucinogenic mushroom diversity.</title>
        <authorList>
            <person name="Reynolds H.T."/>
            <person name="Vijayakumar V."/>
            <person name="Gluck-Thaler E."/>
            <person name="Korotkin H.B."/>
            <person name="Matheny P.B."/>
            <person name="Slot J.C."/>
        </authorList>
    </citation>
    <scope>NUCLEOTIDE SEQUENCE [LARGE SCALE GENOMIC DNA]</scope>
    <source>
        <strain evidence="2 3">SRW20</strain>
    </source>
</reference>
<sequence length="123" mass="13131">MVAANTPDGAGLFGQLLGPEDTADFQVAVSLPCNNENNLPKRKRVKTGNSIRSKKSPNSSSEESVNGDEQQLSNADIASILPSKTVPMTTVHVVWQRALRLRLTHQYIEDASGSQDATAVPSG</sequence>
<organism evidence="2 3">
    <name type="scientific">Gymnopilus dilepis</name>
    <dbReference type="NCBI Taxonomy" id="231916"/>
    <lineage>
        <taxon>Eukaryota</taxon>
        <taxon>Fungi</taxon>
        <taxon>Dikarya</taxon>
        <taxon>Basidiomycota</taxon>
        <taxon>Agaricomycotina</taxon>
        <taxon>Agaricomycetes</taxon>
        <taxon>Agaricomycetidae</taxon>
        <taxon>Agaricales</taxon>
        <taxon>Agaricineae</taxon>
        <taxon>Hymenogastraceae</taxon>
        <taxon>Gymnopilus</taxon>
    </lineage>
</organism>
<dbReference type="AlphaFoldDB" id="A0A409YVI9"/>
<evidence type="ECO:0000313" key="2">
    <source>
        <dbReference type="EMBL" id="PPR06983.1"/>
    </source>
</evidence>
<dbReference type="Proteomes" id="UP000284706">
    <property type="component" value="Unassembled WGS sequence"/>
</dbReference>
<keyword evidence="3" id="KW-1185">Reference proteome</keyword>
<evidence type="ECO:0000256" key="1">
    <source>
        <dbReference type="SAM" id="MobiDB-lite"/>
    </source>
</evidence>
<accession>A0A409YVI9</accession>
<dbReference type="InParanoid" id="A0A409YVI9"/>
<feature type="region of interest" description="Disordered" evidence="1">
    <location>
        <begin position="32"/>
        <end position="73"/>
    </location>
</feature>
<comment type="caution">
    <text evidence="2">The sequence shown here is derived from an EMBL/GenBank/DDBJ whole genome shotgun (WGS) entry which is preliminary data.</text>
</comment>
<name>A0A409YVI9_9AGAR</name>